<dbReference type="SMART" id="SM00345">
    <property type="entry name" value="HTH_GNTR"/>
    <property type="match status" value="1"/>
</dbReference>
<keyword evidence="1" id="KW-0805">Transcription regulation</keyword>
<dbReference type="Pfam" id="PF07729">
    <property type="entry name" value="FCD"/>
    <property type="match status" value="1"/>
</dbReference>
<keyword evidence="6" id="KW-1185">Reference proteome</keyword>
<dbReference type="PANTHER" id="PTHR43537">
    <property type="entry name" value="TRANSCRIPTIONAL REGULATOR, GNTR FAMILY"/>
    <property type="match status" value="1"/>
</dbReference>
<evidence type="ECO:0000256" key="1">
    <source>
        <dbReference type="ARBA" id="ARBA00023015"/>
    </source>
</evidence>
<dbReference type="GO" id="GO:0003700">
    <property type="term" value="F:DNA-binding transcription factor activity"/>
    <property type="evidence" value="ECO:0007669"/>
    <property type="project" value="InterPro"/>
</dbReference>
<protein>
    <submittedName>
        <fullName evidence="5">GntR family transcriptional regulator</fullName>
    </submittedName>
</protein>
<dbReference type="InterPro" id="IPR036388">
    <property type="entry name" value="WH-like_DNA-bd_sf"/>
</dbReference>
<evidence type="ECO:0000313" key="5">
    <source>
        <dbReference type="EMBL" id="QNM07702.1"/>
    </source>
</evidence>
<evidence type="ECO:0000259" key="4">
    <source>
        <dbReference type="PROSITE" id="PS50949"/>
    </source>
</evidence>
<dbReference type="AlphaFoldDB" id="A0A7G9GA70"/>
<dbReference type="InterPro" id="IPR008920">
    <property type="entry name" value="TF_FadR/GntR_C"/>
</dbReference>
<dbReference type="SUPFAM" id="SSF48008">
    <property type="entry name" value="GntR ligand-binding domain-like"/>
    <property type="match status" value="1"/>
</dbReference>
<feature type="domain" description="HTH gntR-type" evidence="4">
    <location>
        <begin position="18"/>
        <end position="85"/>
    </location>
</feature>
<reference evidence="5 6" key="1">
    <citation type="submission" date="2020-08" db="EMBL/GenBank/DDBJ databases">
        <authorList>
            <person name="Liu C."/>
            <person name="Sun Q."/>
        </authorList>
    </citation>
    <scope>NUCLEOTIDE SEQUENCE [LARGE SCALE GENOMIC DNA]</scope>
    <source>
        <strain evidence="5 6">NSJ-29</strain>
    </source>
</reference>
<evidence type="ECO:0000256" key="2">
    <source>
        <dbReference type="ARBA" id="ARBA00023125"/>
    </source>
</evidence>
<keyword evidence="2" id="KW-0238">DNA-binding</keyword>
<name>A0A7G9GA70_9FIRM</name>
<dbReference type="Proteomes" id="UP000515860">
    <property type="component" value="Chromosome"/>
</dbReference>
<dbReference type="SUPFAM" id="SSF46785">
    <property type="entry name" value="Winged helix' DNA-binding domain"/>
    <property type="match status" value="1"/>
</dbReference>
<dbReference type="InterPro" id="IPR036390">
    <property type="entry name" value="WH_DNA-bd_sf"/>
</dbReference>
<evidence type="ECO:0000313" key="6">
    <source>
        <dbReference type="Proteomes" id="UP000515860"/>
    </source>
</evidence>
<gene>
    <name evidence="5" type="ORF">H9Q79_12335</name>
</gene>
<keyword evidence="3" id="KW-0804">Transcription</keyword>
<dbReference type="SMART" id="SM00895">
    <property type="entry name" value="FCD"/>
    <property type="match status" value="1"/>
</dbReference>
<sequence>MRITMSKNNSNGQVVQRNLLSNLVLDQLMDWIMDGKLHMGEKLNPDELAAKLGVSKMPIREALNTLEKMGLAEAIPYVGTRLVKLTQEDVSEIYLIRKALEPLAAKQACAVIEEETVSRLEEIHEEYKQVVRQEKVMAKQVYQLNREFHFTIYGACGMEKLCSMIESLWDVLSFFKLIYGQKFINDEDSRERMILEHESYLEALRRREGETLFRLLSENLDKRSRDIPYDSEAYFDSGDH</sequence>
<dbReference type="GO" id="GO:0003677">
    <property type="term" value="F:DNA binding"/>
    <property type="evidence" value="ECO:0007669"/>
    <property type="project" value="UniProtKB-KW"/>
</dbReference>
<dbReference type="InterPro" id="IPR011711">
    <property type="entry name" value="GntR_C"/>
</dbReference>
<organism evidence="5 6">
    <name type="scientific">Wansuia hejianensis</name>
    <dbReference type="NCBI Taxonomy" id="2763667"/>
    <lineage>
        <taxon>Bacteria</taxon>
        <taxon>Bacillati</taxon>
        <taxon>Bacillota</taxon>
        <taxon>Clostridia</taxon>
        <taxon>Lachnospirales</taxon>
        <taxon>Lachnospiraceae</taxon>
        <taxon>Wansuia</taxon>
    </lineage>
</organism>
<dbReference type="EMBL" id="CP060635">
    <property type="protein sequence ID" value="QNM07702.1"/>
    <property type="molecule type" value="Genomic_DNA"/>
</dbReference>
<dbReference type="KEGG" id="whj:H9Q79_12335"/>
<evidence type="ECO:0000256" key="3">
    <source>
        <dbReference type="ARBA" id="ARBA00023163"/>
    </source>
</evidence>
<dbReference type="PROSITE" id="PS50949">
    <property type="entry name" value="HTH_GNTR"/>
    <property type="match status" value="1"/>
</dbReference>
<dbReference type="InterPro" id="IPR000524">
    <property type="entry name" value="Tscrpt_reg_HTH_GntR"/>
</dbReference>
<dbReference type="Gene3D" id="1.10.10.10">
    <property type="entry name" value="Winged helix-like DNA-binding domain superfamily/Winged helix DNA-binding domain"/>
    <property type="match status" value="1"/>
</dbReference>
<dbReference type="CDD" id="cd07377">
    <property type="entry name" value="WHTH_GntR"/>
    <property type="match status" value="1"/>
</dbReference>
<dbReference type="PANTHER" id="PTHR43537:SF24">
    <property type="entry name" value="GLUCONATE OPERON TRANSCRIPTIONAL REPRESSOR"/>
    <property type="match status" value="1"/>
</dbReference>
<proteinExistence type="predicted"/>
<dbReference type="Gene3D" id="1.20.120.530">
    <property type="entry name" value="GntR ligand-binding domain-like"/>
    <property type="match status" value="1"/>
</dbReference>
<accession>A0A7G9GA70</accession>
<dbReference type="Pfam" id="PF00392">
    <property type="entry name" value="GntR"/>
    <property type="match status" value="1"/>
</dbReference>